<sequence length="539" mass="62506">MLELTKLSDYNSPDFHAQLRLIPSKLPVKSTNEFFKQLFGLFSEDFPEIKGAEILNAATRTICSPDHLKEFLKGSFNSELPFSDPVYYPNILNILNEYAVRAPDTFDDYLISQFSKIISYDETKSLTILALFLKNIEKENSSSQKMEELLFSYSNIFLKQGIFQDYISLLIYLCNTNKTFEKENGKKCWQTLCEVLKSQYKNLYIDTYNALCSLYDINSSYIFTNEIPYNTVTEHINYTDLENVVISLLNRIVKSEKAILNKEDAEFSLTDEQKIKLIDSLVKISKNNENATLLLCYFAENNNYAKHLVEISHEWLADAIPTYENTVKLFCVVLIHQNLRDELANKREIVPLFDNMLKAKRPIIIDSIPHIIRHINITETLIDKLCSEIDFFRRYFSLIKKMNSDALYISSFLLADVISRQKYISELDTVCELICSVVTEYSENSENLINSNNNDNKIKNNKITAAVTGIKVAIILSQHYNCASAFKKMDFHTILKREMKKQDEQIKKDAKICLQVMKKTMRHQPNSNEILIQEEEEDV</sequence>
<protein>
    <submittedName>
        <fullName evidence="1">Uncharacterized protein</fullName>
    </submittedName>
</protein>
<dbReference type="EMBL" id="JAPFFF010000018">
    <property type="protein sequence ID" value="KAK8860882.1"/>
    <property type="molecule type" value="Genomic_DNA"/>
</dbReference>
<accession>A0ABR2ICU4</accession>
<gene>
    <name evidence="1" type="ORF">M9Y10_012574</name>
</gene>
<evidence type="ECO:0000313" key="1">
    <source>
        <dbReference type="EMBL" id="KAK8860882.1"/>
    </source>
</evidence>
<name>A0ABR2ICU4_9EUKA</name>
<reference evidence="1 2" key="1">
    <citation type="submission" date="2024-04" db="EMBL/GenBank/DDBJ databases">
        <title>Tritrichomonas musculus Genome.</title>
        <authorList>
            <person name="Alves-Ferreira E."/>
            <person name="Grigg M."/>
            <person name="Lorenzi H."/>
            <person name="Galac M."/>
        </authorList>
    </citation>
    <scope>NUCLEOTIDE SEQUENCE [LARGE SCALE GENOMIC DNA]</scope>
    <source>
        <strain evidence="1 2">EAF2021</strain>
    </source>
</reference>
<comment type="caution">
    <text evidence="1">The sequence shown here is derived from an EMBL/GenBank/DDBJ whole genome shotgun (WGS) entry which is preliminary data.</text>
</comment>
<organism evidence="1 2">
    <name type="scientific">Tritrichomonas musculus</name>
    <dbReference type="NCBI Taxonomy" id="1915356"/>
    <lineage>
        <taxon>Eukaryota</taxon>
        <taxon>Metamonada</taxon>
        <taxon>Parabasalia</taxon>
        <taxon>Tritrichomonadida</taxon>
        <taxon>Tritrichomonadidae</taxon>
        <taxon>Tritrichomonas</taxon>
    </lineage>
</organism>
<evidence type="ECO:0000313" key="2">
    <source>
        <dbReference type="Proteomes" id="UP001470230"/>
    </source>
</evidence>
<dbReference type="Proteomes" id="UP001470230">
    <property type="component" value="Unassembled WGS sequence"/>
</dbReference>
<keyword evidence="2" id="KW-1185">Reference proteome</keyword>
<proteinExistence type="predicted"/>